<feature type="compositionally biased region" description="Low complexity" evidence="4">
    <location>
        <begin position="1036"/>
        <end position="1052"/>
    </location>
</feature>
<sequence>MTEDASPSAVLEGMISGSLNVDGIAKLPDTTPEETTASPQPKPESEAPEDEQALEWHEVIELQAFSERKAWIEEKIKFLESLPPIEVFAGLDAVRASAAEIPGLPSRAQLEEWVAEHDRIEKETEIFDSGELRKLKKFTKAAAQRNLSPADTDLIELTLTTIYGFDKLLHLLRDRSDNLDLLGIRLTWEERRIGAWTELRKVLSDIRDFLKTRARWSPVVYDTAAAEEEVTPGSVPKRRNSVVSIASMASDTSSSLASPGFSRGTRFKLAELLSRDAALFVSRVSSLKHTKVAGAGKTLDKLIDHSRKPVPDELLDEQDKLENDGINAMEDVGKFVMGVVMQWKKADELYVETLKDKTAVQTLLEELEVARLGHPTSRQDVAFSSRSLALVKRLQSRENPSLATSLFPRPTHPLFPDQPDATAAAINVISSELTAAMEQVKKAEAVVKEYHATLEAVKRVEAACKAASALSSQYDFILERLQNGLPTDHGDGGPLDLSTEACLDESRHAVFLAALPSIMQELQQADAEATSLLPNARAALLHLDHSSIDPLFKTDSAAEIDHLATARQAGVRLREEITARTNALGTTRRVWASMKQAFAESEELRRNVSAAIDKQMWRQQLRSSEAPPTPESPSTLLPPLSVSPGSVLARVDRMQVQLKQEVSGPITTVTPSIGRPLADHLVQCSTALSSVLDNLRRSARFWDAVRNQSAAMEGVRDEAQALQVQMEDLKVRFDRGIEDVFSSSLVGDDLLLTEGGLSSELKRCQDAVRAYNHALPRRVSFVSEDFPPRTGASPSQRHSPLLSGFDLESVRRAGSYDLLVEPASLDSAVRADSNGYSMLLSGAAKHLEQKSEHFQLVKAAKTIDVATSAIVTNVHRVVEAVAAFKQSLADSSSASSLEHLDKLADEVAHLIDTDGMEIPRSFSPVRGLLHRLQSMPDSSGSGLRESIVQARRRALDDVENQHATWKESVADLRKEITRAQETQRALQAEQHRLEEESARAAAAEQERLAAEAETQAHAISEQFAGEDGQPSSLVDAAAPQPEATPAVPTTVTSHEHSGGGDGDRARDSHLEPVAESEMESSVGPDGHELDLFSAAAQPSGDSGASGPSELQVRVLALRKRLRSIHINEVARPGSGSSDQSLPSDELRRAMDQSFTALATEAKLLTCTEADGPQVKAELQSLLSEVDASSEMMRTVHRLADLTLALRLCDDALSDLLEHIDSYPSPPLGILSSQHVADTTLIPEEQMNARLAFTRGLVAQMESACAAVASDPRAVPERDRILQTWSELEAMGNDRVSGTKSRPGSVMSSGRSSRTSGVSTASTPAKKKASSYGKLSIGSANGFLAPPSLGGRRSTSSSSSGGHARTMSKPSFAAANRSVSGPTASPSSTLHGSTFASRQRTNSTTSNSSVKTPLRQPHLTPSRPRAQTGHTSNTPRTASPAFSDVSALSVSRPGSHLSHSSTSRSSWARAPRQSFPSAPRSPPRSKGPAVEKKPYIANPKNKLDVAVGEVLNRLPVNIRVELIADTWKDQSGKYWIGDQDPKLCFCRILRSQTVMVRVGGGWSELSKFIKDHFADAFWILPESPRLGSREERWINSTSLSQAAVIMSPPHPPRTPEPNDSFVPFFSLSTPSGASPKSIKTTSSPGSPLTPLQFLRRVDREAISRPDTPSNVTRPGTASNLNMPGINRAEAKHGGNT</sequence>
<feature type="compositionally biased region" description="Low complexity" evidence="4">
    <location>
        <begin position="1300"/>
        <end position="1322"/>
    </location>
</feature>
<evidence type="ECO:0000256" key="1">
    <source>
        <dbReference type="ARBA" id="ARBA00004245"/>
    </source>
</evidence>
<dbReference type="InterPro" id="IPR003108">
    <property type="entry name" value="GAR_dom"/>
</dbReference>
<evidence type="ECO:0000256" key="3">
    <source>
        <dbReference type="ARBA" id="ARBA00023212"/>
    </source>
</evidence>
<dbReference type="PROSITE" id="PS51460">
    <property type="entry name" value="GAR"/>
    <property type="match status" value="1"/>
</dbReference>
<feature type="region of interest" description="Disordered" evidence="4">
    <location>
        <begin position="21"/>
        <end position="51"/>
    </location>
</feature>
<feature type="compositionally biased region" description="Polar residues" evidence="4">
    <location>
        <begin position="1376"/>
        <end position="1399"/>
    </location>
</feature>
<evidence type="ECO:0000313" key="6">
    <source>
        <dbReference type="EMBL" id="TFY59871.1"/>
    </source>
</evidence>
<dbReference type="STRING" id="34475.A0A4Y9YEJ2"/>
<feature type="compositionally biased region" description="Basic and acidic residues" evidence="4">
    <location>
        <begin position="989"/>
        <end position="1010"/>
    </location>
</feature>
<evidence type="ECO:0000256" key="2">
    <source>
        <dbReference type="ARBA" id="ARBA00022490"/>
    </source>
</evidence>
<dbReference type="InterPro" id="IPR036534">
    <property type="entry name" value="GAR_dom_sf"/>
</dbReference>
<reference evidence="6 7" key="1">
    <citation type="submission" date="2019-01" db="EMBL/GenBank/DDBJ databases">
        <title>Genome sequencing of the rare red list fungi Fomitopsis rosea.</title>
        <authorList>
            <person name="Buettner E."/>
            <person name="Kellner H."/>
        </authorList>
    </citation>
    <scope>NUCLEOTIDE SEQUENCE [LARGE SCALE GENOMIC DNA]</scope>
    <source>
        <strain evidence="6 7">DSM 105464</strain>
    </source>
</reference>
<dbReference type="Gene3D" id="3.30.920.20">
    <property type="entry name" value="Gas2-like domain"/>
    <property type="match status" value="1"/>
</dbReference>
<keyword evidence="3" id="KW-0206">Cytoskeleton</keyword>
<dbReference type="GO" id="GO:0005856">
    <property type="term" value="C:cytoskeleton"/>
    <property type="evidence" value="ECO:0007669"/>
    <property type="project" value="UniProtKB-SubCell"/>
</dbReference>
<keyword evidence="2" id="KW-0963">Cytoplasm</keyword>
<feature type="region of interest" description="Disordered" evidence="4">
    <location>
        <begin position="618"/>
        <end position="640"/>
    </location>
</feature>
<feature type="compositionally biased region" description="Basic and acidic residues" evidence="4">
    <location>
        <begin position="1053"/>
        <end position="1072"/>
    </location>
</feature>
<organism evidence="6 7">
    <name type="scientific">Rhodofomes roseus</name>
    <dbReference type="NCBI Taxonomy" id="34475"/>
    <lineage>
        <taxon>Eukaryota</taxon>
        <taxon>Fungi</taxon>
        <taxon>Dikarya</taxon>
        <taxon>Basidiomycota</taxon>
        <taxon>Agaricomycotina</taxon>
        <taxon>Agaricomycetes</taxon>
        <taxon>Polyporales</taxon>
        <taxon>Rhodofomes</taxon>
    </lineage>
</organism>
<dbReference type="SUPFAM" id="SSF143575">
    <property type="entry name" value="GAS2 domain-like"/>
    <property type="match status" value="1"/>
</dbReference>
<evidence type="ECO:0000313" key="7">
    <source>
        <dbReference type="Proteomes" id="UP000298390"/>
    </source>
</evidence>
<feature type="region of interest" description="Disordered" evidence="4">
    <location>
        <begin position="982"/>
        <end position="1088"/>
    </location>
</feature>
<proteinExistence type="predicted"/>
<name>A0A4Y9YEJ2_9APHY</name>
<protein>
    <recommendedName>
        <fullName evidence="5">GAR domain-containing protein</fullName>
    </recommendedName>
</protein>
<dbReference type="Proteomes" id="UP000298390">
    <property type="component" value="Unassembled WGS sequence"/>
</dbReference>
<feature type="compositionally biased region" description="Low complexity" evidence="4">
    <location>
        <begin position="1347"/>
        <end position="1361"/>
    </location>
</feature>
<evidence type="ECO:0000259" key="5">
    <source>
        <dbReference type="PROSITE" id="PS51460"/>
    </source>
</evidence>
<feature type="region of interest" description="Disordered" evidence="4">
    <location>
        <begin position="1291"/>
        <end position="1494"/>
    </location>
</feature>
<feature type="compositionally biased region" description="Low complexity" evidence="4">
    <location>
        <begin position="1448"/>
        <end position="1487"/>
    </location>
</feature>
<dbReference type="SMART" id="SM00243">
    <property type="entry name" value="GAS2"/>
    <property type="match status" value="1"/>
</dbReference>
<accession>A0A4Y9YEJ2</accession>
<evidence type="ECO:0000256" key="4">
    <source>
        <dbReference type="SAM" id="MobiDB-lite"/>
    </source>
</evidence>
<comment type="caution">
    <text evidence="6">The sequence shown here is derived from an EMBL/GenBank/DDBJ whole genome shotgun (WGS) entry which is preliminary data.</text>
</comment>
<feature type="compositionally biased region" description="Polar residues" evidence="4">
    <location>
        <begin position="1631"/>
        <end position="1645"/>
    </location>
</feature>
<feature type="region of interest" description="Disordered" evidence="4">
    <location>
        <begin position="1631"/>
        <end position="1695"/>
    </location>
</feature>
<dbReference type="EMBL" id="SEKV01000283">
    <property type="protein sequence ID" value="TFY59871.1"/>
    <property type="molecule type" value="Genomic_DNA"/>
</dbReference>
<gene>
    <name evidence="6" type="ORF">EVJ58_g5506</name>
</gene>
<dbReference type="GO" id="GO:0008017">
    <property type="term" value="F:microtubule binding"/>
    <property type="evidence" value="ECO:0007669"/>
    <property type="project" value="InterPro"/>
</dbReference>
<feature type="compositionally biased region" description="Polar residues" evidence="4">
    <location>
        <begin position="1665"/>
        <end position="1680"/>
    </location>
</feature>
<feature type="compositionally biased region" description="Polar residues" evidence="4">
    <location>
        <begin position="1427"/>
        <end position="1436"/>
    </location>
</feature>
<feature type="domain" description="GAR" evidence="5">
    <location>
        <begin position="1497"/>
        <end position="1575"/>
    </location>
</feature>
<dbReference type="Pfam" id="PF02187">
    <property type="entry name" value="GAS2"/>
    <property type="match status" value="1"/>
</dbReference>
<comment type="subcellular location">
    <subcellularLocation>
        <location evidence="1">Cytoplasm</location>
        <location evidence="1">Cytoskeleton</location>
    </subcellularLocation>
</comment>